<feature type="transmembrane region" description="Helical" evidence="2">
    <location>
        <begin position="12"/>
        <end position="31"/>
    </location>
</feature>
<evidence type="ECO:0000256" key="2">
    <source>
        <dbReference type="SAM" id="Phobius"/>
    </source>
</evidence>
<name>A0ABW6RG82_9ACTN</name>
<accession>A0ABW6RG82</accession>
<comment type="caution">
    <text evidence="4">The sequence shown here is derived from an EMBL/GenBank/DDBJ whole genome shotgun (WGS) entry which is preliminary data.</text>
</comment>
<dbReference type="Gene3D" id="3.50.50.60">
    <property type="entry name" value="FAD/NAD(P)-binding domain"/>
    <property type="match status" value="1"/>
</dbReference>
<dbReference type="InterPro" id="IPR006076">
    <property type="entry name" value="FAD-dep_OxRdtase"/>
</dbReference>
<dbReference type="Proteomes" id="UP001601976">
    <property type="component" value="Unassembled WGS sequence"/>
</dbReference>
<dbReference type="PANTHER" id="PTHR13847:SF287">
    <property type="entry name" value="FAD-DEPENDENT OXIDOREDUCTASE DOMAIN-CONTAINING PROTEIN 1"/>
    <property type="match status" value="1"/>
</dbReference>
<protein>
    <submittedName>
        <fullName evidence="4">NAD(P)/FAD-dependent oxidoreductase</fullName>
        <ecNumber evidence="4">1.-.-.-</ecNumber>
    </submittedName>
</protein>
<dbReference type="Pfam" id="PF01266">
    <property type="entry name" value="DAO"/>
    <property type="match status" value="1"/>
</dbReference>
<dbReference type="EMBL" id="JBIAPK010000005">
    <property type="protein sequence ID" value="MFF3340545.1"/>
    <property type="molecule type" value="Genomic_DNA"/>
</dbReference>
<gene>
    <name evidence="4" type="ORF">ACFYWW_17685</name>
</gene>
<dbReference type="RefSeq" id="WP_387896119.1">
    <property type="nucleotide sequence ID" value="NZ_JBIAPK010000005.1"/>
</dbReference>
<dbReference type="InterPro" id="IPR036188">
    <property type="entry name" value="FAD/NAD-bd_sf"/>
</dbReference>
<dbReference type="PANTHER" id="PTHR13847">
    <property type="entry name" value="SARCOSINE DEHYDROGENASE-RELATED"/>
    <property type="match status" value="1"/>
</dbReference>
<keyword evidence="2" id="KW-0472">Membrane</keyword>
<keyword evidence="2" id="KW-0812">Transmembrane</keyword>
<feature type="domain" description="FAD dependent oxidoreductase" evidence="3">
    <location>
        <begin position="13"/>
        <end position="355"/>
    </location>
</feature>
<sequence>MTGETPARAVPFDLAVVGTGILGAMVAYRAMLRHPGWRILAVDRQRAGAGATGMSAGFDVPTGRCERQRSMAARSTAFYAELAGRRPASGRRAVDVFWLVSAGGRQALADTLHGSPPEEVDAARAKELAAVFPGLTPGPESVLLATGPGSRAVPAKVARDLLREVRDTPGNAVRDGWHVRAVEPADDGLALLASDGTGVTARRVVVATGPWAVDGPYGDRALAHGLRTKKVVAFHVQSPPPAGAPALVFEDEDAFLLPQPEHGRWLLSITSQEWDVPATRADRLVVTAEDRDIARAVLDRHVPGFGAGLAGGQVHCDSYPPDGLPLVTRADDTGRAVLAVGGAGAGYRLAPAVAEDALNLFEPEGPDTA</sequence>
<dbReference type="SUPFAM" id="SSF51905">
    <property type="entry name" value="FAD/NAD(P)-binding domain"/>
    <property type="match status" value="1"/>
</dbReference>
<dbReference type="Gene3D" id="3.30.9.10">
    <property type="entry name" value="D-Amino Acid Oxidase, subunit A, domain 2"/>
    <property type="match status" value="1"/>
</dbReference>
<dbReference type="GO" id="GO:0016491">
    <property type="term" value="F:oxidoreductase activity"/>
    <property type="evidence" value="ECO:0007669"/>
    <property type="project" value="UniProtKB-KW"/>
</dbReference>
<dbReference type="EC" id="1.-.-.-" evidence="4"/>
<evidence type="ECO:0000259" key="3">
    <source>
        <dbReference type="Pfam" id="PF01266"/>
    </source>
</evidence>
<keyword evidence="2" id="KW-1133">Transmembrane helix</keyword>
<keyword evidence="5" id="KW-1185">Reference proteome</keyword>
<reference evidence="4 5" key="1">
    <citation type="submission" date="2024-10" db="EMBL/GenBank/DDBJ databases">
        <title>The Natural Products Discovery Center: Release of the First 8490 Sequenced Strains for Exploring Actinobacteria Biosynthetic Diversity.</title>
        <authorList>
            <person name="Kalkreuter E."/>
            <person name="Kautsar S.A."/>
            <person name="Yang D."/>
            <person name="Bader C.D."/>
            <person name="Teijaro C.N."/>
            <person name="Fluegel L."/>
            <person name="Davis C.M."/>
            <person name="Simpson J.R."/>
            <person name="Lauterbach L."/>
            <person name="Steele A.D."/>
            <person name="Gui C."/>
            <person name="Meng S."/>
            <person name="Li G."/>
            <person name="Viehrig K."/>
            <person name="Ye F."/>
            <person name="Su P."/>
            <person name="Kiefer A.F."/>
            <person name="Nichols A."/>
            <person name="Cepeda A.J."/>
            <person name="Yan W."/>
            <person name="Fan B."/>
            <person name="Jiang Y."/>
            <person name="Adhikari A."/>
            <person name="Zheng C.-J."/>
            <person name="Schuster L."/>
            <person name="Cowan T.M."/>
            <person name="Smanski M.J."/>
            <person name="Chevrette M.G."/>
            <person name="De Carvalho L.P.S."/>
            <person name="Shen B."/>
        </authorList>
    </citation>
    <scope>NUCLEOTIDE SEQUENCE [LARGE SCALE GENOMIC DNA]</scope>
    <source>
        <strain evidence="4 5">NPDC003029</strain>
    </source>
</reference>
<keyword evidence="1 4" id="KW-0560">Oxidoreductase</keyword>
<proteinExistence type="predicted"/>
<evidence type="ECO:0000313" key="5">
    <source>
        <dbReference type="Proteomes" id="UP001601976"/>
    </source>
</evidence>
<organism evidence="4 5">
    <name type="scientific">Streptomyces flavidovirens</name>
    <dbReference type="NCBI Taxonomy" id="67298"/>
    <lineage>
        <taxon>Bacteria</taxon>
        <taxon>Bacillati</taxon>
        <taxon>Actinomycetota</taxon>
        <taxon>Actinomycetes</taxon>
        <taxon>Kitasatosporales</taxon>
        <taxon>Streptomycetaceae</taxon>
        <taxon>Streptomyces</taxon>
    </lineage>
</organism>
<evidence type="ECO:0000313" key="4">
    <source>
        <dbReference type="EMBL" id="MFF3340545.1"/>
    </source>
</evidence>
<evidence type="ECO:0000256" key="1">
    <source>
        <dbReference type="ARBA" id="ARBA00023002"/>
    </source>
</evidence>